<keyword evidence="3" id="KW-1185">Reference proteome</keyword>
<evidence type="ECO:0000313" key="2">
    <source>
        <dbReference type="EMBL" id="TWG18960.1"/>
    </source>
</evidence>
<organism evidence="2 3">
    <name type="scientific">Micromonospora taraxaci</name>
    <dbReference type="NCBI Taxonomy" id="1316803"/>
    <lineage>
        <taxon>Bacteria</taxon>
        <taxon>Bacillati</taxon>
        <taxon>Actinomycetota</taxon>
        <taxon>Actinomycetes</taxon>
        <taxon>Micromonosporales</taxon>
        <taxon>Micromonosporaceae</taxon>
        <taxon>Micromonospora</taxon>
    </lineage>
</organism>
<dbReference type="EMBL" id="VIWZ01000001">
    <property type="protein sequence ID" value="TWG18960.1"/>
    <property type="molecule type" value="Genomic_DNA"/>
</dbReference>
<dbReference type="Proteomes" id="UP000317685">
    <property type="component" value="Unassembled WGS sequence"/>
</dbReference>
<reference evidence="2 3" key="1">
    <citation type="submission" date="2019-06" db="EMBL/GenBank/DDBJ databases">
        <title>Sequencing the genomes of 1000 actinobacteria strains.</title>
        <authorList>
            <person name="Klenk H.-P."/>
        </authorList>
    </citation>
    <scope>NUCLEOTIDE SEQUENCE [LARGE SCALE GENOMIC DNA]</scope>
    <source>
        <strain evidence="2 3">DSM 45885</strain>
    </source>
</reference>
<gene>
    <name evidence="2" type="ORF">FHU34_114334</name>
</gene>
<accession>A0A561W518</accession>
<evidence type="ECO:0000256" key="1">
    <source>
        <dbReference type="SAM" id="MobiDB-lite"/>
    </source>
</evidence>
<sequence length="49" mass="5237">MSHPAINGSVGWQSNHSSVGPGVERRHKGLTGTPYRDKSAWAGVPGPRR</sequence>
<feature type="region of interest" description="Disordered" evidence="1">
    <location>
        <begin position="1"/>
        <end position="49"/>
    </location>
</feature>
<proteinExistence type="predicted"/>
<protein>
    <submittedName>
        <fullName evidence="2">Uncharacterized protein</fullName>
    </submittedName>
</protein>
<evidence type="ECO:0000313" key="3">
    <source>
        <dbReference type="Proteomes" id="UP000317685"/>
    </source>
</evidence>
<dbReference type="AlphaFoldDB" id="A0A561W518"/>
<comment type="caution">
    <text evidence="2">The sequence shown here is derived from an EMBL/GenBank/DDBJ whole genome shotgun (WGS) entry which is preliminary data.</text>
</comment>
<name>A0A561W518_9ACTN</name>